<feature type="domain" description="ABC3 transporter permease C-terminal" evidence="8">
    <location>
        <begin position="291"/>
        <end position="402"/>
    </location>
</feature>
<evidence type="ECO:0000259" key="8">
    <source>
        <dbReference type="Pfam" id="PF02687"/>
    </source>
</evidence>
<dbReference type="RefSeq" id="WP_209616150.1">
    <property type="nucleotide sequence ID" value="NZ_JAGJRS010000009.1"/>
</dbReference>
<gene>
    <name evidence="10" type="ORF">J7I44_04025</name>
</gene>
<dbReference type="InterPro" id="IPR003838">
    <property type="entry name" value="ABC3_permease_C"/>
</dbReference>
<evidence type="ECO:0000256" key="4">
    <source>
        <dbReference type="ARBA" id="ARBA00022989"/>
    </source>
</evidence>
<comment type="similarity">
    <text evidence="6">Belongs to the ABC-4 integral membrane protein family.</text>
</comment>
<dbReference type="PANTHER" id="PTHR30572">
    <property type="entry name" value="MEMBRANE COMPONENT OF TRANSPORTER-RELATED"/>
    <property type="match status" value="1"/>
</dbReference>
<evidence type="ECO:0000259" key="9">
    <source>
        <dbReference type="Pfam" id="PF12704"/>
    </source>
</evidence>
<evidence type="ECO:0000256" key="3">
    <source>
        <dbReference type="ARBA" id="ARBA00022692"/>
    </source>
</evidence>
<dbReference type="PANTHER" id="PTHR30572:SF4">
    <property type="entry name" value="ABC TRANSPORTER PERMEASE YTRF"/>
    <property type="match status" value="1"/>
</dbReference>
<keyword evidence="3 7" id="KW-0812">Transmembrane</keyword>
<keyword evidence="4 7" id="KW-1133">Transmembrane helix</keyword>
<evidence type="ECO:0000256" key="2">
    <source>
        <dbReference type="ARBA" id="ARBA00022475"/>
    </source>
</evidence>
<dbReference type="InterPro" id="IPR025857">
    <property type="entry name" value="MacB_PCD"/>
</dbReference>
<comment type="subcellular location">
    <subcellularLocation>
        <location evidence="1">Cell membrane</location>
        <topology evidence="1">Multi-pass membrane protein</topology>
    </subcellularLocation>
</comment>
<dbReference type="Proteomes" id="UP000823790">
    <property type="component" value="Unassembled WGS sequence"/>
</dbReference>
<comment type="caution">
    <text evidence="10">The sequence shown here is derived from an EMBL/GenBank/DDBJ whole genome shotgun (WGS) entry which is preliminary data.</text>
</comment>
<keyword evidence="11" id="KW-1185">Reference proteome</keyword>
<sequence length="409" mass="44205">MALRPILSSLRHHKLTAGLLVLQVALTLAIVANAAFMVAQRLQRIHTPSGLAEQQLSLIRVEGTAKDENHEARHAADLDTLRRIPGVQAAVAVGWALPFSSSVNSYGVCPNEEALKRAMAASSLDHSGCLSIDTYSGSQGFLQALGLRVIAGRDFTPDEYVTGDVPAIMLTRAAARKFFGDKDPLGQVVFAGKHSSRVVGIVSDVVRPMLRGDGSDGEVMLWPQLPDDNETTYLLRSAPADRDRVLAAAATALQALDPDRLIPEAGRRTYTQMREDYFQRDTTMIGLLLSAGLGLLFVTALGVAGLANFWVQQRTRTIGIRRAIGATRTDILRYFQAENFLIVGGGVVLGMVLALILNLLLMSRYELPRLPVWYLPTGALALWALGQLSVLAPALRASRVPPVVATRSV</sequence>
<proteinExistence type="inferred from homology"/>
<name>A0ABS4DK79_9GAMM</name>
<keyword evidence="5 7" id="KW-0472">Membrane</keyword>
<accession>A0ABS4DK79</accession>
<dbReference type="EMBL" id="JAGJRS010000009">
    <property type="protein sequence ID" value="MBP1473452.1"/>
    <property type="molecule type" value="Genomic_DNA"/>
</dbReference>
<evidence type="ECO:0000256" key="6">
    <source>
        <dbReference type="ARBA" id="ARBA00038076"/>
    </source>
</evidence>
<keyword evidence="2" id="KW-1003">Cell membrane</keyword>
<feature type="transmembrane region" description="Helical" evidence="7">
    <location>
        <begin position="373"/>
        <end position="392"/>
    </location>
</feature>
<feature type="transmembrane region" description="Helical" evidence="7">
    <location>
        <begin position="340"/>
        <end position="361"/>
    </location>
</feature>
<evidence type="ECO:0000313" key="10">
    <source>
        <dbReference type="EMBL" id="MBP1473452.1"/>
    </source>
</evidence>
<evidence type="ECO:0000256" key="5">
    <source>
        <dbReference type="ARBA" id="ARBA00023136"/>
    </source>
</evidence>
<reference evidence="10 11" key="1">
    <citation type="submission" date="2021-04" db="EMBL/GenBank/DDBJ databases">
        <authorList>
            <person name="Huq M.A."/>
        </authorList>
    </citation>
    <scope>NUCLEOTIDE SEQUENCE [LARGE SCALE GENOMIC DNA]</scope>
    <source>
        <strain evidence="10 11">MAH-13</strain>
    </source>
</reference>
<dbReference type="Pfam" id="PF12704">
    <property type="entry name" value="MacB_PCD"/>
    <property type="match status" value="1"/>
</dbReference>
<protein>
    <submittedName>
        <fullName evidence="10">ABC transporter permease</fullName>
    </submittedName>
</protein>
<dbReference type="InterPro" id="IPR050250">
    <property type="entry name" value="Macrolide_Exporter_MacB"/>
</dbReference>
<evidence type="ECO:0000256" key="7">
    <source>
        <dbReference type="SAM" id="Phobius"/>
    </source>
</evidence>
<evidence type="ECO:0000256" key="1">
    <source>
        <dbReference type="ARBA" id="ARBA00004651"/>
    </source>
</evidence>
<organism evidence="10 11">
    <name type="scientific">Frateuria flava</name>
    <dbReference type="NCBI Taxonomy" id="2821489"/>
    <lineage>
        <taxon>Bacteria</taxon>
        <taxon>Pseudomonadati</taxon>
        <taxon>Pseudomonadota</taxon>
        <taxon>Gammaproteobacteria</taxon>
        <taxon>Lysobacterales</taxon>
        <taxon>Rhodanobacteraceae</taxon>
        <taxon>Frateuria</taxon>
    </lineage>
</organism>
<evidence type="ECO:0000313" key="11">
    <source>
        <dbReference type="Proteomes" id="UP000823790"/>
    </source>
</evidence>
<feature type="transmembrane region" description="Helical" evidence="7">
    <location>
        <begin position="284"/>
        <end position="311"/>
    </location>
</feature>
<dbReference type="Pfam" id="PF02687">
    <property type="entry name" value="FtsX"/>
    <property type="match status" value="1"/>
</dbReference>
<feature type="domain" description="MacB-like periplasmic core" evidence="9">
    <location>
        <begin position="54"/>
        <end position="220"/>
    </location>
</feature>